<dbReference type="EMBL" id="JARBHB010000015">
    <property type="protein sequence ID" value="KAJ8867190.1"/>
    <property type="molecule type" value="Genomic_DNA"/>
</dbReference>
<dbReference type="Proteomes" id="UP001159363">
    <property type="component" value="Chromosome 14"/>
</dbReference>
<gene>
    <name evidence="2" type="ORF">PR048_030985</name>
</gene>
<organism evidence="2 3">
    <name type="scientific">Dryococelus australis</name>
    <dbReference type="NCBI Taxonomy" id="614101"/>
    <lineage>
        <taxon>Eukaryota</taxon>
        <taxon>Metazoa</taxon>
        <taxon>Ecdysozoa</taxon>
        <taxon>Arthropoda</taxon>
        <taxon>Hexapoda</taxon>
        <taxon>Insecta</taxon>
        <taxon>Pterygota</taxon>
        <taxon>Neoptera</taxon>
        <taxon>Polyneoptera</taxon>
        <taxon>Phasmatodea</taxon>
        <taxon>Verophasmatodea</taxon>
        <taxon>Anareolatae</taxon>
        <taxon>Phasmatidae</taxon>
        <taxon>Eurycanthinae</taxon>
        <taxon>Dryococelus</taxon>
    </lineage>
</organism>
<reference evidence="2 3" key="1">
    <citation type="submission" date="2023-02" db="EMBL/GenBank/DDBJ databases">
        <title>LHISI_Scaffold_Assembly.</title>
        <authorList>
            <person name="Stuart O.P."/>
            <person name="Cleave R."/>
            <person name="Magrath M.J.L."/>
            <person name="Mikheyev A.S."/>
        </authorList>
    </citation>
    <scope>NUCLEOTIDE SEQUENCE [LARGE SCALE GENOMIC DNA]</scope>
    <source>
        <strain evidence="2">Daus_M_001</strain>
        <tissue evidence="2">Leg muscle</tissue>
    </source>
</reference>
<evidence type="ECO:0000256" key="1">
    <source>
        <dbReference type="SAM" id="MobiDB-lite"/>
    </source>
</evidence>
<proteinExistence type="predicted"/>
<name>A0ABQ9G3Y9_9NEOP</name>
<feature type="region of interest" description="Disordered" evidence="1">
    <location>
        <begin position="149"/>
        <end position="181"/>
    </location>
</feature>
<evidence type="ECO:0000313" key="2">
    <source>
        <dbReference type="EMBL" id="KAJ8867190.1"/>
    </source>
</evidence>
<keyword evidence="3" id="KW-1185">Reference proteome</keyword>
<protein>
    <submittedName>
        <fullName evidence="2">Uncharacterized protein</fullName>
    </submittedName>
</protein>
<sequence length="267" mass="29118">MVGVPCLTEPSTVAVWDDGWCIGLRASKPVYYCARRGSVVVRLLASNLCELGSIPGRVAPGFPHVKFVPDDNDGRRVFSGISHPPCIPVLLHTHPIHPNRLSRQNVGPTKLMKFLLNTNKLLGNSALGAQREPIGRHFANEHVGWGRSVKGPWSQPRVQSATGAASWGPNQKVGAASPGRSNELSAEFAERLTAKMKLVEDGAARDCKPGENRLTSAKSMNELHFPVRCCYTNPTCTSVVEPTLWDQVEIYSPRQLGNKQLLVLNSV</sequence>
<accession>A0ABQ9G3Y9</accession>
<evidence type="ECO:0000313" key="3">
    <source>
        <dbReference type="Proteomes" id="UP001159363"/>
    </source>
</evidence>
<comment type="caution">
    <text evidence="2">The sequence shown here is derived from an EMBL/GenBank/DDBJ whole genome shotgun (WGS) entry which is preliminary data.</text>
</comment>